<evidence type="ECO:0000313" key="2">
    <source>
        <dbReference type="Proteomes" id="UP000053676"/>
    </source>
</evidence>
<dbReference type="Proteomes" id="UP000053676">
    <property type="component" value="Unassembled WGS sequence"/>
</dbReference>
<sequence length="69" mass="7933">MQAIMAASEGVCLNISREVEFPVPEQFKSTFDGKKLVTLFGIGVTKKCFHYKGILFWEDEIKEKVMFIE</sequence>
<gene>
    <name evidence="1" type="ORF">NECAME_07108</name>
</gene>
<dbReference type="InterPro" id="IPR036223">
    <property type="entry name" value="CAP_C_sf"/>
</dbReference>
<protein>
    <submittedName>
        <fullName evidence="1">Uncharacterized protein</fullName>
    </submittedName>
</protein>
<dbReference type="AlphaFoldDB" id="W2TSK1"/>
<evidence type="ECO:0000313" key="1">
    <source>
        <dbReference type="EMBL" id="ETN84012.1"/>
    </source>
</evidence>
<dbReference type="KEGG" id="nai:NECAME_07108"/>
<accession>W2TSK1</accession>
<name>W2TSK1_NECAM</name>
<dbReference type="SUPFAM" id="SSF69340">
    <property type="entry name" value="C-terminal domain of adenylylcyclase associated protein"/>
    <property type="match status" value="1"/>
</dbReference>
<reference evidence="2" key="1">
    <citation type="journal article" date="2014" name="Nat. Genet.">
        <title>Genome of the human hookworm Necator americanus.</title>
        <authorList>
            <person name="Tang Y.T."/>
            <person name="Gao X."/>
            <person name="Rosa B.A."/>
            <person name="Abubucker S."/>
            <person name="Hallsworth-Pepin K."/>
            <person name="Martin J."/>
            <person name="Tyagi R."/>
            <person name="Heizer E."/>
            <person name="Zhang X."/>
            <person name="Bhonagiri-Palsikar V."/>
            <person name="Minx P."/>
            <person name="Warren W.C."/>
            <person name="Wang Q."/>
            <person name="Zhan B."/>
            <person name="Hotez P.J."/>
            <person name="Sternberg P.W."/>
            <person name="Dougall A."/>
            <person name="Gaze S.T."/>
            <person name="Mulvenna J."/>
            <person name="Sotillo J."/>
            <person name="Ranganathan S."/>
            <person name="Rabelo E.M."/>
            <person name="Wilson R.K."/>
            <person name="Felgner P.L."/>
            <person name="Bethony J."/>
            <person name="Hawdon J.M."/>
            <person name="Gasser R.B."/>
            <person name="Loukas A."/>
            <person name="Mitreva M."/>
        </authorList>
    </citation>
    <scope>NUCLEOTIDE SEQUENCE [LARGE SCALE GENOMIC DNA]</scope>
</reference>
<keyword evidence="2" id="KW-1185">Reference proteome</keyword>
<organism evidence="1 2">
    <name type="scientific">Necator americanus</name>
    <name type="common">Human hookworm</name>
    <dbReference type="NCBI Taxonomy" id="51031"/>
    <lineage>
        <taxon>Eukaryota</taxon>
        <taxon>Metazoa</taxon>
        <taxon>Ecdysozoa</taxon>
        <taxon>Nematoda</taxon>
        <taxon>Chromadorea</taxon>
        <taxon>Rhabditida</taxon>
        <taxon>Rhabditina</taxon>
        <taxon>Rhabditomorpha</taxon>
        <taxon>Strongyloidea</taxon>
        <taxon>Ancylostomatidae</taxon>
        <taxon>Bunostominae</taxon>
        <taxon>Necator</taxon>
    </lineage>
</organism>
<dbReference type="EMBL" id="KI658046">
    <property type="protein sequence ID" value="ETN84012.1"/>
    <property type="molecule type" value="Genomic_DNA"/>
</dbReference>
<proteinExistence type="predicted"/>